<dbReference type="InterPro" id="IPR013783">
    <property type="entry name" value="Ig-like_fold"/>
</dbReference>
<name>A0AAX3U9J9_9VIBR</name>
<dbReference type="RefSeq" id="WP_274675705.1">
    <property type="nucleotide sequence ID" value="NZ_CP118710.1"/>
</dbReference>
<evidence type="ECO:0000313" key="3">
    <source>
        <dbReference type="Proteomes" id="UP001239257"/>
    </source>
</evidence>
<dbReference type="EMBL" id="CP118710">
    <property type="protein sequence ID" value="WGK83677.1"/>
    <property type="molecule type" value="Genomic_DNA"/>
</dbReference>
<reference evidence="2" key="1">
    <citation type="submission" date="2022-02" db="EMBL/GenBank/DDBJ databases">
        <title>Emergence and expansion in Europe of a Vibrio aestuarianus clonal complex pathogenic for oysters.</title>
        <authorList>
            <person name="Mesnil A."/>
            <person name="Travers M.-A."/>
        </authorList>
    </citation>
    <scope>NUCLEOTIDE SEQUENCE</scope>
    <source>
        <strain evidence="2">U29</strain>
    </source>
</reference>
<proteinExistence type="predicted"/>
<evidence type="ECO:0000313" key="2">
    <source>
        <dbReference type="EMBL" id="WGK83677.1"/>
    </source>
</evidence>
<dbReference type="Proteomes" id="UP001239257">
    <property type="component" value="Chromosome 2"/>
</dbReference>
<dbReference type="Gene3D" id="2.60.40.10">
    <property type="entry name" value="Immunoglobulins"/>
    <property type="match status" value="1"/>
</dbReference>
<accession>A0AAX3U9J9</accession>
<evidence type="ECO:0000256" key="1">
    <source>
        <dbReference type="SAM" id="SignalP"/>
    </source>
</evidence>
<feature type="signal peptide" evidence="1">
    <location>
        <begin position="1"/>
        <end position="19"/>
    </location>
</feature>
<protein>
    <submittedName>
        <fullName evidence="2">Uncharacterized protein</fullName>
    </submittedName>
</protein>
<dbReference type="Pfam" id="PF22352">
    <property type="entry name" value="K319L-like_PKD"/>
    <property type="match status" value="1"/>
</dbReference>
<gene>
    <name evidence="2" type="ORF">PYE51_14770</name>
</gene>
<organism evidence="2 3">
    <name type="scientific">Vibrio aestuarianus</name>
    <dbReference type="NCBI Taxonomy" id="28171"/>
    <lineage>
        <taxon>Bacteria</taxon>
        <taxon>Pseudomonadati</taxon>
        <taxon>Pseudomonadota</taxon>
        <taxon>Gammaproteobacteria</taxon>
        <taxon>Vibrionales</taxon>
        <taxon>Vibrionaceae</taxon>
        <taxon>Vibrio</taxon>
    </lineage>
</organism>
<dbReference type="AlphaFoldDB" id="A0AAX3U9J9"/>
<dbReference type="GeneID" id="79918685"/>
<sequence>MKKTLLCLSMLIASSSAMASAYNTAGFAGFDHQLYNFPDHKFALSFDETKMQSGAEIQSYNWELTKVTGNANMSDVAIRNENKADTTFTFNGVVDEPVVLTFKLTVTQDNGTTTSDEANYYLYKAPEQVKFGNGKKAYTFGKYYKVGDIVIYKKKKFQCVRGLSAGPASDNGLGEPSHFVMGEPCTFGTYLSNGDLNGWQPDGVSSSSYSVWRPIGVTKAYKVKPYEVQDISDIRAGLITPYRLGDRVTYEGKTYQCGGHHWGSGSAPYCSLEIHHPNSYYANKFKSWVDVEVLGDNRI</sequence>
<keyword evidence="1" id="KW-0732">Signal</keyword>
<feature type="chain" id="PRO_5043623674" evidence="1">
    <location>
        <begin position="20"/>
        <end position="299"/>
    </location>
</feature>